<evidence type="ECO:0000313" key="3">
    <source>
        <dbReference type="Proteomes" id="UP000295497"/>
    </source>
</evidence>
<feature type="domain" description="MbtH-like" evidence="1">
    <location>
        <begin position="4"/>
        <end position="53"/>
    </location>
</feature>
<organism evidence="2 3">
    <name type="scientific">Sorangium cellulosum</name>
    <name type="common">Polyangium cellulosum</name>
    <dbReference type="NCBI Taxonomy" id="56"/>
    <lineage>
        <taxon>Bacteria</taxon>
        <taxon>Pseudomonadati</taxon>
        <taxon>Myxococcota</taxon>
        <taxon>Polyangia</taxon>
        <taxon>Polyangiales</taxon>
        <taxon>Polyangiaceae</taxon>
        <taxon>Sorangium</taxon>
    </lineage>
</organism>
<evidence type="ECO:0000313" key="2">
    <source>
        <dbReference type="EMBL" id="AUX38584.1"/>
    </source>
</evidence>
<dbReference type="SMART" id="SM00923">
    <property type="entry name" value="MbtH"/>
    <property type="match status" value="1"/>
</dbReference>
<dbReference type="InterPro" id="IPR037407">
    <property type="entry name" value="MLP_fam"/>
</dbReference>
<dbReference type="PANTHER" id="PTHR38444">
    <property type="entry name" value="ENTEROBACTIN BIOSYNTHESIS PROTEIN YBDZ"/>
    <property type="match status" value="1"/>
</dbReference>
<dbReference type="Gene3D" id="3.90.820.10">
    <property type="entry name" value="Structural Genomics, Unknown Function 30-nov-00 1gh9 Mol_id"/>
    <property type="match status" value="1"/>
</dbReference>
<reference evidence="2 3" key="1">
    <citation type="submission" date="2015-09" db="EMBL/GenBank/DDBJ databases">
        <title>Sorangium comparison.</title>
        <authorList>
            <person name="Zaburannyi N."/>
            <person name="Bunk B."/>
            <person name="Overmann J."/>
            <person name="Mueller R."/>
        </authorList>
    </citation>
    <scope>NUCLEOTIDE SEQUENCE [LARGE SCALE GENOMIC DNA]</scope>
    <source>
        <strain evidence="2 3">So ce836</strain>
    </source>
</reference>
<dbReference type="EMBL" id="CP012672">
    <property type="protein sequence ID" value="AUX38584.1"/>
    <property type="molecule type" value="Genomic_DNA"/>
</dbReference>
<name>A0A4P2R606_SORCE</name>
<protein>
    <submittedName>
        <fullName evidence="2">Antibiotic synthesis protein MbtH</fullName>
    </submittedName>
</protein>
<dbReference type="Pfam" id="PF03621">
    <property type="entry name" value="MbtH"/>
    <property type="match status" value="1"/>
</dbReference>
<dbReference type="Proteomes" id="UP000295497">
    <property type="component" value="Chromosome"/>
</dbReference>
<dbReference type="InterPro" id="IPR005153">
    <property type="entry name" value="MbtH-like_dom"/>
</dbReference>
<dbReference type="SUPFAM" id="SSF160582">
    <property type="entry name" value="MbtH-like"/>
    <property type="match status" value="1"/>
</dbReference>
<dbReference type="RefSeq" id="WP_129581012.1">
    <property type="nucleotide sequence ID" value="NZ_CP012672.1"/>
</dbReference>
<dbReference type="GO" id="GO:0019290">
    <property type="term" value="P:siderophore biosynthetic process"/>
    <property type="evidence" value="ECO:0007669"/>
    <property type="project" value="TreeGrafter"/>
</dbReference>
<dbReference type="InterPro" id="IPR038020">
    <property type="entry name" value="MbtH-like_sf"/>
</dbReference>
<dbReference type="PANTHER" id="PTHR38444:SF1">
    <property type="entry name" value="ENTEROBACTIN BIOSYNTHESIS PROTEIN YBDZ"/>
    <property type="match status" value="1"/>
</dbReference>
<accession>A0A4P2R606</accession>
<sequence length="75" mass="8593">MSGDNFQFSTIYHIVVNHEQQYSIWPIDRPVPAGWSCTGPRGAKDECLACIEQVWIDMRPLSLRDLGRCVARNRS</sequence>
<evidence type="ECO:0000259" key="1">
    <source>
        <dbReference type="SMART" id="SM00923"/>
    </source>
</evidence>
<proteinExistence type="predicted"/>
<dbReference type="GO" id="GO:0005829">
    <property type="term" value="C:cytosol"/>
    <property type="evidence" value="ECO:0007669"/>
    <property type="project" value="TreeGrafter"/>
</dbReference>
<dbReference type="AlphaFoldDB" id="A0A4P2R606"/>
<gene>
    <name evidence="2" type="primary">mbtH</name>
    <name evidence="2" type="ORF">SOCE836_108310</name>
</gene>